<evidence type="ECO:0000313" key="2">
    <source>
        <dbReference type="Proteomes" id="UP000017800"/>
    </source>
</evidence>
<dbReference type="Pfam" id="PF04317">
    <property type="entry name" value="DUF463"/>
    <property type="match status" value="1"/>
</dbReference>
<dbReference type="RefSeq" id="WP_023403130.1">
    <property type="nucleotide sequence ID" value="NZ_BAUJ01000009.1"/>
</dbReference>
<evidence type="ECO:0008006" key="3">
    <source>
        <dbReference type="Google" id="ProtNLM"/>
    </source>
</evidence>
<dbReference type="Proteomes" id="UP000017800">
    <property type="component" value="Unassembled WGS sequence"/>
</dbReference>
<proteinExistence type="predicted"/>
<dbReference type="OrthoDB" id="9777645at2"/>
<dbReference type="eggNOG" id="COG3106">
    <property type="taxonomic scope" value="Bacteria"/>
</dbReference>
<dbReference type="PIRSF" id="PIRSF019381">
    <property type="entry name" value="YcjX"/>
    <property type="match status" value="1"/>
</dbReference>
<accession>V5FBQ0</accession>
<dbReference type="PANTHER" id="PTHR38605:SF1">
    <property type="entry name" value="ATPASE"/>
    <property type="match status" value="1"/>
</dbReference>
<comment type="caution">
    <text evidence="1">The sequence shown here is derived from an EMBL/GenBank/DDBJ whole genome shotgun (WGS) entry which is preliminary data.</text>
</comment>
<dbReference type="InterPro" id="IPR007413">
    <property type="entry name" value="YcjX-like"/>
</dbReference>
<dbReference type="PANTHER" id="PTHR38605">
    <property type="entry name" value="ATPASE-RELATED"/>
    <property type="match status" value="1"/>
</dbReference>
<reference evidence="1 2" key="2">
    <citation type="submission" date="2013-11" db="EMBL/GenBank/DDBJ databases">
        <title>Whole genome shotgun sequence of Vibrio halioticoli NBRC 102217.</title>
        <authorList>
            <person name="Isaki S."/>
            <person name="Kimura A."/>
            <person name="Ohji S."/>
            <person name="Hosoyama A."/>
            <person name="Fujita N."/>
            <person name="Hashimoto M."/>
            <person name="Hosoyama Y."/>
            <person name="Yamazoe A."/>
        </authorList>
    </citation>
    <scope>NUCLEOTIDE SEQUENCE [LARGE SCALE GENOMIC DNA]</scope>
    <source>
        <strain evidence="1 2">NBRC 102217</strain>
    </source>
</reference>
<name>V5FBQ0_9VIBR</name>
<protein>
    <recommendedName>
        <fullName evidence="3">YcjX family protein</fullName>
    </recommendedName>
</protein>
<organism evidence="1 2">
    <name type="scientific">Vibrio halioticoli NBRC 102217</name>
    <dbReference type="NCBI Taxonomy" id="1219072"/>
    <lineage>
        <taxon>Bacteria</taxon>
        <taxon>Pseudomonadati</taxon>
        <taxon>Pseudomonadota</taxon>
        <taxon>Gammaproteobacteria</taxon>
        <taxon>Vibrionales</taxon>
        <taxon>Vibrionaceae</taxon>
        <taxon>Vibrio</taxon>
    </lineage>
</organism>
<evidence type="ECO:0000313" key="1">
    <source>
        <dbReference type="EMBL" id="GAD88748.1"/>
    </source>
</evidence>
<gene>
    <name evidence="1" type="ORF">VHA01S_009_00350</name>
</gene>
<dbReference type="AlphaFoldDB" id="V5FBQ0"/>
<sequence>MNRLTNEAKQLLNRGLDAHLRIGVTGLSRAGKTAFITSFVDQLLHTSTHDNLPLLAAQRDGRLLGARRVPQKNLLTPRFNLDGSYESLKLDPPTWPTPTRDVSEIRIAIKYKPQNKARKLVSRTATLYLDLVDYPGEWLLDLPMLEMDFATWSEQQLKRLQQIDLPEVQSWLERTQHLDIEHLTDDKMINAVSIEFTQLLLSLKAQGYQLIQPGRFVLPGELADAPVLLFFPYLSKVHSEKAKTAKEKPIKGGALDLLINRYKEYQQQVIRPFYKQYFASFDRQILLVDVLSPLNQGEHAFSDMQVALTEIMKSFSYGKNSLMRRLFLPRTDKLLFAATKADHITPDQHANLSLLLRHLVQPIWQHVSFESVAMECIPFASIQSTQTGFVEHKSHTTPVIHGTSMQGEELTVYPGEVPATLPKAEFWDKQGFDFVSFRPQNYVESQPLPHIGMGKVIQFLLGDKLR</sequence>
<keyword evidence="2" id="KW-1185">Reference proteome</keyword>
<reference evidence="1 2" key="1">
    <citation type="submission" date="2013-10" db="EMBL/GenBank/DDBJ databases">
        <authorList>
            <person name="Ichikawa N."/>
            <person name="Kimura A."/>
            <person name="Ohji S."/>
            <person name="Hosoyama A."/>
            <person name="Fujita N."/>
        </authorList>
    </citation>
    <scope>NUCLEOTIDE SEQUENCE [LARGE SCALE GENOMIC DNA]</scope>
    <source>
        <strain evidence="1 2">NBRC 102217</strain>
    </source>
</reference>
<dbReference type="EMBL" id="BAUJ01000009">
    <property type="protein sequence ID" value="GAD88748.1"/>
    <property type="molecule type" value="Genomic_DNA"/>
</dbReference>